<gene>
    <name evidence="1" type="ORF">KI387_016080</name>
</gene>
<keyword evidence="2" id="KW-1185">Reference proteome</keyword>
<feature type="non-terminal residue" evidence="1">
    <location>
        <position position="94"/>
    </location>
</feature>
<evidence type="ECO:0000313" key="1">
    <source>
        <dbReference type="EMBL" id="KAH9321441.1"/>
    </source>
</evidence>
<organism evidence="1 2">
    <name type="scientific">Taxus chinensis</name>
    <name type="common">Chinese yew</name>
    <name type="synonym">Taxus wallichiana var. chinensis</name>
    <dbReference type="NCBI Taxonomy" id="29808"/>
    <lineage>
        <taxon>Eukaryota</taxon>
        <taxon>Viridiplantae</taxon>
        <taxon>Streptophyta</taxon>
        <taxon>Embryophyta</taxon>
        <taxon>Tracheophyta</taxon>
        <taxon>Spermatophyta</taxon>
        <taxon>Pinopsida</taxon>
        <taxon>Pinidae</taxon>
        <taxon>Conifers II</taxon>
        <taxon>Cupressales</taxon>
        <taxon>Taxaceae</taxon>
        <taxon>Taxus</taxon>
    </lineage>
</organism>
<dbReference type="Proteomes" id="UP000824469">
    <property type="component" value="Unassembled WGS sequence"/>
</dbReference>
<feature type="non-terminal residue" evidence="1">
    <location>
        <position position="1"/>
    </location>
</feature>
<reference evidence="1 2" key="1">
    <citation type="journal article" date="2021" name="Nat. Plants">
        <title>The Taxus genome provides insights into paclitaxel biosynthesis.</title>
        <authorList>
            <person name="Xiong X."/>
            <person name="Gou J."/>
            <person name="Liao Q."/>
            <person name="Li Y."/>
            <person name="Zhou Q."/>
            <person name="Bi G."/>
            <person name="Li C."/>
            <person name="Du R."/>
            <person name="Wang X."/>
            <person name="Sun T."/>
            <person name="Guo L."/>
            <person name="Liang H."/>
            <person name="Lu P."/>
            <person name="Wu Y."/>
            <person name="Zhang Z."/>
            <person name="Ro D.K."/>
            <person name="Shang Y."/>
            <person name="Huang S."/>
            <person name="Yan J."/>
        </authorList>
    </citation>
    <scope>NUCLEOTIDE SEQUENCE [LARGE SCALE GENOMIC DNA]</scope>
    <source>
        <strain evidence="1">Ta-2019</strain>
    </source>
</reference>
<proteinExistence type="predicted"/>
<dbReference type="AlphaFoldDB" id="A0AA38LEZ1"/>
<evidence type="ECO:0000313" key="2">
    <source>
        <dbReference type="Proteomes" id="UP000824469"/>
    </source>
</evidence>
<dbReference type="EMBL" id="JAHRHJ020000003">
    <property type="protein sequence ID" value="KAH9321441.1"/>
    <property type="molecule type" value="Genomic_DNA"/>
</dbReference>
<name>A0AA38LEZ1_TAXCH</name>
<accession>A0AA38LEZ1</accession>
<protein>
    <submittedName>
        <fullName evidence="1">Uncharacterized protein</fullName>
    </submittedName>
</protein>
<comment type="caution">
    <text evidence="1">The sequence shown here is derived from an EMBL/GenBank/DDBJ whole genome shotgun (WGS) entry which is preliminary data.</text>
</comment>
<sequence>VTVNNESASDEEDLYLLNEVNEKFLRQEEVVEECVDVNQILDKENRELEPKFDENNDDIDDLTLNGEIRRIDDLLNPSKGMYTSPTQNATVDRL</sequence>